<proteinExistence type="predicted"/>
<dbReference type="EMBL" id="JACWFH010000014">
    <property type="protein sequence ID" value="MBY0097735.1"/>
    <property type="molecule type" value="Genomic_DNA"/>
</dbReference>
<keyword evidence="1" id="KW-0472">Membrane</keyword>
<gene>
    <name evidence="2" type="ORF">H0185_13095</name>
</gene>
<evidence type="ECO:0000313" key="2">
    <source>
        <dbReference type="EMBL" id="MBY0097735.1"/>
    </source>
</evidence>
<keyword evidence="3" id="KW-1185">Reference proteome</keyword>
<keyword evidence="1" id="KW-0812">Transmembrane</keyword>
<keyword evidence="1" id="KW-1133">Transmembrane helix</keyword>
<reference evidence="2 3" key="1">
    <citation type="submission" date="2020-07" db="EMBL/GenBank/DDBJ databases">
        <title>Fungal Genomes of the International Space Station.</title>
        <authorList>
            <person name="Seuylemezian A."/>
            <person name="Singh N.K."/>
            <person name="Wood J."/>
            <person name="Venkateswaran K."/>
        </authorList>
    </citation>
    <scope>NUCLEOTIDE SEQUENCE [LARGE SCALE GENOMIC DNA]</scope>
    <source>
        <strain evidence="2 3">PL-B2</strain>
    </source>
</reference>
<dbReference type="InterPro" id="IPR035211">
    <property type="entry name" value="DUF5325"/>
</dbReference>
<feature type="transmembrane region" description="Helical" evidence="1">
    <location>
        <begin position="7"/>
        <end position="25"/>
    </location>
</feature>
<comment type="caution">
    <text evidence="2">The sequence shown here is derived from an EMBL/GenBank/DDBJ whole genome shotgun (WGS) entry which is preliminary data.</text>
</comment>
<sequence>MGTIKWPLLFLAIAAAVCIMGLGVAIGEESLLGAVASIVATIITMGFGFKIKKKLRESGEL</sequence>
<evidence type="ECO:0000313" key="3">
    <source>
        <dbReference type="Proteomes" id="UP000769780"/>
    </source>
</evidence>
<organism evidence="2 3">
    <name type="scientific">Mesobacillus maritimus</name>
    <dbReference type="NCBI Taxonomy" id="1643336"/>
    <lineage>
        <taxon>Bacteria</taxon>
        <taxon>Bacillati</taxon>
        <taxon>Bacillota</taxon>
        <taxon>Bacilli</taxon>
        <taxon>Bacillales</taxon>
        <taxon>Bacillaceae</taxon>
        <taxon>Mesobacillus</taxon>
    </lineage>
</organism>
<accession>A0ABS7K685</accession>
<feature type="transmembrane region" description="Helical" evidence="1">
    <location>
        <begin position="31"/>
        <end position="49"/>
    </location>
</feature>
<evidence type="ECO:0000256" key="1">
    <source>
        <dbReference type="SAM" id="Phobius"/>
    </source>
</evidence>
<dbReference type="Pfam" id="PF17259">
    <property type="entry name" value="DUF5325"/>
    <property type="match status" value="1"/>
</dbReference>
<dbReference type="RefSeq" id="WP_221873953.1">
    <property type="nucleotide sequence ID" value="NZ_JACWFH010000014.1"/>
</dbReference>
<protein>
    <submittedName>
        <fullName evidence="2">YlaF family protein</fullName>
    </submittedName>
</protein>
<dbReference type="Proteomes" id="UP000769780">
    <property type="component" value="Unassembled WGS sequence"/>
</dbReference>
<name>A0ABS7K685_9BACI</name>